<organism evidence="1 2">
    <name type="scientific">Desulfoglaeba alkanexedens ALDC</name>
    <dbReference type="NCBI Taxonomy" id="980445"/>
    <lineage>
        <taxon>Bacteria</taxon>
        <taxon>Pseudomonadati</taxon>
        <taxon>Thermodesulfobacteriota</taxon>
        <taxon>Syntrophobacteria</taxon>
        <taxon>Syntrophobacterales</taxon>
        <taxon>Syntrophobacteraceae</taxon>
        <taxon>Desulfoglaeba</taxon>
    </lineage>
</organism>
<gene>
    <name evidence="1" type="ORF">FDQ92_04675</name>
</gene>
<reference evidence="1 2" key="1">
    <citation type="submission" date="2019-05" db="EMBL/GenBank/DDBJ databases">
        <title>The Complete Genome Sequence of the n-alkane-degrading Desulfoglaeba alkanexedens ALDC reveals multiple alkylsuccinate synthase gene clusters.</title>
        <authorList>
            <person name="Callaghan A.V."/>
            <person name="Davidova I.A."/>
            <person name="Duncan K.E."/>
            <person name="Morris B."/>
            <person name="McInerney M.J."/>
        </authorList>
    </citation>
    <scope>NUCLEOTIDE SEQUENCE [LARGE SCALE GENOMIC DNA]</scope>
    <source>
        <strain evidence="1 2">ALDC</strain>
    </source>
</reference>
<dbReference type="Proteomes" id="UP000298602">
    <property type="component" value="Chromosome"/>
</dbReference>
<dbReference type="OrthoDB" id="5457537at2"/>
<dbReference type="Gene3D" id="3.30.420.130">
    <property type="entry name" value="Dinitrogenase iron-molybdenum cofactor biosynthesis domain"/>
    <property type="match status" value="1"/>
</dbReference>
<accession>A0A4V1ERG2</accession>
<reference evidence="1 2" key="2">
    <citation type="submission" date="2019-05" db="EMBL/GenBank/DDBJ databases">
        <authorList>
            <person name="Suflita J.M."/>
            <person name="Marks C.R."/>
        </authorList>
    </citation>
    <scope>NUCLEOTIDE SEQUENCE [LARGE SCALE GENOMIC DNA]</scope>
    <source>
        <strain evidence="1 2">ALDC</strain>
    </source>
</reference>
<name>A0A4V1ERG2_9BACT</name>
<dbReference type="InterPro" id="IPR036105">
    <property type="entry name" value="DiNase_FeMo-co_biosyn_sf"/>
</dbReference>
<dbReference type="RefSeq" id="WP_137423502.1">
    <property type="nucleotide sequence ID" value="NZ_CP040098.1"/>
</dbReference>
<protein>
    <submittedName>
        <fullName evidence="1">Dinitrogenase iron-molybdenum cofactor biosynthesis protein</fullName>
    </submittedName>
</protein>
<dbReference type="EMBL" id="CP040098">
    <property type="protein sequence ID" value="QCQ21531.1"/>
    <property type="molecule type" value="Genomic_DNA"/>
</dbReference>
<dbReference type="AlphaFoldDB" id="A0A4V1ERG2"/>
<evidence type="ECO:0000313" key="2">
    <source>
        <dbReference type="Proteomes" id="UP000298602"/>
    </source>
</evidence>
<dbReference type="KEGG" id="dax:FDQ92_04675"/>
<evidence type="ECO:0000313" key="1">
    <source>
        <dbReference type="EMBL" id="QCQ21531.1"/>
    </source>
</evidence>
<proteinExistence type="predicted"/>
<dbReference type="SUPFAM" id="SSF53146">
    <property type="entry name" value="Nitrogenase accessory factor-like"/>
    <property type="match status" value="1"/>
</dbReference>
<sequence>MAHKVVIPLNGEEVAPRFDLAAEVWIGRLNAEGGLEEERIVVLPQASAEALCHLIVSERAKTVICGGIEELYYDYLVWKKVAVIDSVVGRRAEVFRAFLEGRLESGTVLFERKVRR</sequence>
<keyword evidence="2" id="KW-1185">Reference proteome</keyword>